<keyword evidence="3" id="KW-0240">DNA-directed RNA polymerase</keyword>
<dbReference type="EMBL" id="MDYQ01000222">
    <property type="protein sequence ID" value="PRP78458.1"/>
    <property type="molecule type" value="Genomic_DNA"/>
</dbReference>
<evidence type="ECO:0000313" key="9">
    <source>
        <dbReference type="Proteomes" id="UP000241769"/>
    </source>
</evidence>
<comment type="similarity">
    <text evidence="2">Belongs to the eukaryotic RPB7/RPC8 RNA polymerase subunit family.</text>
</comment>
<dbReference type="InterPro" id="IPR012340">
    <property type="entry name" value="NA-bd_OB-fold"/>
</dbReference>
<organism evidence="8 9">
    <name type="scientific">Planoprotostelium fungivorum</name>
    <dbReference type="NCBI Taxonomy" id="1890364"/>
    <lineage>
        <taxon>Eukaryota</taxon>
        <taxon>Amoebozoa</taxon>
        <taxon>Evosea</taxon>
        <taxon>Variosea</taxon>
        <taxon>Cavosteliida</taxon>
        <taxon>Cavosteliaceae</taxon>
        <taxon>Planoprotostelium</taxon>
    </lineage>
</organism>
<dbReference type="AlphaFoldDB" id="A0A2P6N3C2"/>
<dbReference type="Pfam" id="PF03876">
    <property type="entry name" value="SHS2_Rpb7-N"/>
    <property type="match status" value="1"/>
</dbReference>
<dbReference type="Gene3D" id="2.40.50.140">
    <property type="entry name" value="Nucleic acid-binding proteins"/>
    <property type="match status" value="1"/>
</dbReference>
<evidence type="ECO:0000256" key="3">
    <source>
        <dbReference type="ARBA" id="ARBA00022478"/>
    </source>
</evidence>
<evidence type="ECO:0000256" key="2">
    <source>
        <dbReference type="ARBA" id="ARBA00009307"/>
    </source>
</evidence>
<keyword evidence="9" id="KW-1185">Reference proteome</keyword>
<comment type="subcellular location">
    <subcellularLocation>
        <location evidence="1">Nucleus</location>
    </subcellularLocation>
</comment>
<keyword evidence="5" id="KW-0539">Nucleus</keyword>
<sequence>MFVLVKCQDSVVIQPCYFRDQDLPRTIRNEIRLKYTGKYINNVGLCITLHDISSIGDGYISSGEGYAQVKVVFRIIVFRPFEGELLQGQVIRSSEEGITVTLGFFDDIFVPSHMMLPNMIFRNEEGLWFWQYNAYELPIELGDRVRIRVEDIHFFGRVSRRPSNKQQETGVGFNDPPPMMITASFKDQGLGAIKWWDIDEPDTVQDLATDDSGAE</sequence>
<dbReference type="SUPFAM" id="SSF88798">
    <property type="entry name" value="N-terminal, heterodimerisation domain of RBP7 (RpoE)"/>
    <property type="match status" value="1"/>
</dbReference>
<evidence type="ECO:0000256" key="1">
    <source>
        <dbReference type="ARBA" id="ARBA00004123"/>
    </source>
</evidence>
<feature type="domain" description="RNA polymerase III subunit Rpc25" evidence="7">
    <location>
        <begin position="84"/>
        <end position="196"/>
    </location>
</feature>
<name>A0A2P6N3C2_9EUKA</name>
<reference evidence="8 9" key="1">
    <citation type="journal article" date="2018" name="Genome Biol. Evol.">
        <title>Multiple Roots of Fruiting Body Formation in Amoebozoa.</title>
        <authorList>
            <person name="Hillmann F."/>
            <person name="Forbes G."/>
            <person name="Novohradska S."/>
            <person name="Ferling I."/>
            <person name="Riege K."/>
            <person name="Groth M."/>
            <person name="Westermann M."/>
            <person name="Marz M."/>
            <person name="Spaller T."/>
            <person name="Winckler T."/>
            <person name="Schaap P."/>
            <person name="Glockner G."/>
        </authorList>
    </citation>
    <scope>NUCLEOTIDE SEQUENCE [LARGE SCALE GENOMIC DNA]</scope>
    <source>
        <strain evidence="8 9">Jena</strain>
    </source>
</reference>
<dbReference type="Proteomes" id="UP000241769">
    <property type="component" value="Unassembled WGS sequence"/>
</dbReference>
<dbReference type="OrthoDB" id="10256606at2759"/>
<dbReference type="InterPro" id="IPR036898">
    <property type="entry name" value="RNA_pol_Rpb7-like_N_sf"/>
</dbReference>
<dbReference type="STRING" id="1890364.A0A2P6N3C2"/>
<evidence type="ECO:0000313" key="8">
    <source>
        <dbReference type="EMBL" id="PRP78458.1"/>
    </source>
</evidence>
<evidence type="ECO:0000259" key="6">
    <source>
        <dbReference type="Pfam" id="PF03876"/>
    </source>
</evidence>
<dbReference type="InterPro" id="IPR013238">
    <property type="entry name" value="RNA_pol_III_Rbc25"/>
</dbReference>
<gene>
    <name evidence="8" type="ORF">PROFUN_13691</name>
</gene>
<evidence type="ECO:0000259" key="7">
    <source>
        <dbReference type="Pfam" id="PF08292"/>
    </source>
</evidence>
<evidence type="ECO:0008006" key="10">
    <source>
        <dbReference type="Google" id="ProtNLM"/>
    </source>
</evidence>
<dbReference type="Gene3D" id="3.30.1490.120">
    <property type="entry name" value="RNA polymerase Rpb7-like, N-terminal domain"/>
    <property type="match status" value="1"/>
</dbReference>
<accession>A0A2P6N3C2</accession>
<protein>
    <recommendedName>
        <fullName evidence="10">DNA-directed RNA polymerase III subunit RPC8</fullName>
    </recommendedName>
</protein>
<dbReference type="InterPro" id="IPR005576">
    <property type="entry name" value="Rpb7-like_N"/>
</dbReference>
<dbReference type="GO" id="GO:0005666">
    <property type="term" value="C:RNA polymerase III complex"/>
    <property type="evidence" value="ECO:0007669"/>
    <property type="project" value="TreeGrafter"/>
</dbReference>
<evidence type="ECO:0000256" key="4">
    <source>
        <dbReference type="ARBA" id="ARBA00023163"/>
    </source>
</evidence>
<evidence type="ECO:0000256" key="5">
    <source>
        <dbReference type="ARBA" id="ARBA00023242"/>
    </source>
</evidence>
<proteinExistence type="inferred from homology"/>
<dbReference type="InParanoid" id="A0A2P6N3C2"/>
<dbReference type="PANTHER" id="PTHR12709">
    <property type="entry name" value="DNA-DIRECTED RNA POLYMERASE II, III"/>
    <property type="match status" value="1"/>
</dbReference>
<dbReference type="Pfam" id="PF08292">
    <property type="entry name" value="RNA_pol_Rbc25"/>
    <property type="match status" value="1"/>
</dbReference>
<dbReference type="SUPFAM" id="SSF50249">
    <property type="entry name" value="Nucleic acid-binding proteins"/>
    <property type="match status" value="1"/>
</dbReference>
<comment type="caution">
    <text evidence="8">The sequence shown here is derived from an EMBL/GenBank/DDBJ whole genome shotgun (WGS) entry which is preliminary data.</text>
</comment>
<dbReference type="PANTHER" id="PTHR12709:SF1">
    <property type="entry name" value="DNA-DIRECTED RNA POLYMERASE III SUBUNIT RPC8"/>
    <property type="match status" value="1"/>
</dbReference>
<dbReference type="InterPro" id="IPR045113">
    <property type="entry name" value="Rpb7-like"/>
</dbReference>
<dbReference type="GO" id="GO:0006384">
    <property type="term" value="P:transcription initiation at RNA polymerase III promoter"/>
    <property type="evidence" value="ECO:0007669"/>
    <property type="project" value="TreeGrafter"/>
</dbReference>
<feature type="domain" description="RNA polymerase Rpb7-like N-terminal" evidence="6">
    <location>
        <begin position="9"/>
        <end position="65"/>
    </location>
</feature>
<dbReference type="FunCoup" id="A0A2P6N3C2">
    <property type="interactions" value="596"/>
</dbReference>
<keyword evidence="4" id="KW-0804">Transcription</keyword>